<dbReference type="GO" id="GO:0008883">
    <property type="term" value="F:glutamyl-tRNA reductase activity"/>
    <property type="evidence" value="ECO:0007669"/>
    <property type="project" value="UniProtKB-UniRule"/>
</dbReference>
<dbReference type="PROSITE" id="PS00747">
    <property type="entry name" value="GLUTR"/>
    <property type="match status" value="1"/>
</dbReference>
<evidence type="ECO:0000256" key="10">
    <source>
        <dbReference type="PIRSR" id="PIRSR000445-1"/>
    </source>
</evidence>
<dbReference type="SUPFAM" id="SSF51735">
    <property type="entry name" value="NAD(P)-binding Rossmann-fold domains"/>
    <property type="match status" value="1"/>
</dbReference>
<dbReference type="PANTHER" id="PTHR43013">
    <property type="entry name" value="GLUTAMYL-TRNA REDUCTASE"/>
    <property type="match status" value="1"/>
</dbReference>
<reference evidence="18 19" key="1">
    <citation type="submission" date="2016-10" db="EMBL/GenBank/DDBJ databases">
        <authorList>
            <person name="de Groot N.N."/>
        </authorList>
    </citation>
    <scope>NUCLEOTIDE SEQUENCE [LARGE SCALE GENOMIC DNA]</scope>
    <source>
        <strain evidence="18">1</strain>
    </source>
</reference>
<comment type="pathway">
    <text evidence="1 9 14">Porphyrin-containing compound metabolism; protoporphyrin-IX biosynthesis; 5-aminolevulinate from L-glutamyl-tRNA(Glu): step 1/2.</text>
</comment>
<accession>A0A1G5SEP0</accession>
<feature type="binding site" evidence="9 11">
    <location>
        <position position="116"/>
    </location>
    <ligand>
        <name>substrate</name>
    </ligand>
</feature>
<dbReference type="UniPathway" id="UPA00251">
    <property type="reaction ID" value="UER00316"/>
</dbReference>
<name>A0A1G5SEP0_9PROT</name>
<dbReference type="InterPro" id="IPR006151">
    <property type="entry name" value="Shikm_DH/Glu-tRNA_Rdtase"/>
</dbReference>
<dbReference type="OrthoDB" id="110209at2"/>
<dbReference type="SUPFAM" id="SSF69075">
    <property type="entry name" value="Glutamyl tRNA-reductase dimerization domain"/>
    <property type="match status" value="1"/>
</dbReference>
<dbReference type="InterPro" id="IPR036453">
    <property type="entry name" value="GluRdtase_dimer_dom_sf"/>
</dbReference>
<comment type="subunit">
    <text evidence="9">Homodimer.</text>
</comment>
<dbReference type="Gene3D" id="3.40.50.720">
    <property type="entry name" value="NAD(P)-binding Rossmann-like Domain"/>
    <property type="match status" value="1"/>
</dbReference>
<dbReference type="InterPro" id="IPR000343">
    <property type="entry name" value="4pyrrol_synth_GluRdtase"/>
</dbReference>
<dbReference type="EMBL" id="FMWO01000048">
    <property type="protein sequence ID" value="SCZ85676.1"/>
    <property type="molecule type" value="Genomic_DNA"/>
</dbReference>
<dbReference type="InterPro" id="IPR018214">
    <property type="entry name" value="GluRdtase_CS"/>
</dbReference>
<evidence type="ECO:0000256" key="13">
    <source>
        <dbReference type="PIRSR" id="PIRSR000445-4"/>
    </source>
</evidence>
<feature type="binding site" evidence="9 11">
    <location>
        <position position="105"/>
    </location>
    <ligand>
        <name>substrate</name>
    </ligand>
</feature>
<evidence type="ECO:0000256" key="14">
    <source>
        <dbReference type="RuleBase" id="RU000584"/>
    </source>
</evidence>
<dbReference type="AlphaFoldDB" id="A0A1G5SEP0"/>
<dbReference type="EC" id="1.2.1.70" evidence="3 9"/>
<gene>
    <name evidence="9 18" type="primary">hemA</name>
    <name evidence="18" type="ORF">NSMM_400154</name>
</gene>
<dbReference type="InterPro" id="IPR036343">
    <property type="entry name" value="GluRdtase_N_sf"/>
</dbReference>
<feature type="domain" description="Tetrapyrrole biosynthesis glutamyl-tRNA reductase dimerisation" evidence="15">
    <location>
        <begin position="316"/>
        <end position="413"/>
    </location>
</feature>
<dbReference type="PANTHER" id="PTHR43013:SF1">
    <property type="entry name" value="GLUTAMYL-TRNA REDUCTASE"/>
    <property type="match status" value="1"/>
</dbReference>
<evidence type="ECO:0000256" key="3">
    <source>
        <dbReference type="ARBA" id="ARBA00012970"/>
    </source>
</evidence>
<dbReference type="Gene3D" id="3.30.460.30">
    <property type="entry name" value="Glutamyl-tRNA reductase, N-terminal domain"/>
    <property type="match status" value="1"/>
</dbReference>
<feature type="active site" description="Nucleophile" evidence="9 10">
    <location>
        <position position="50"/>
    </location>
</feature>
<dbReference type="SUPFAM" id="SSF69742">
    <property type="entry name" value="Glutamyl tRNA-reductase catalytic, N-terminal domain"/>
    <property type="match status" value="1"/>
</dbReference>
<proteinExistence type="inferred from homology"/>
<keyword evidence="5 9" id="KW-0560">Oxidoreductase</keyword>
<dbReference type="InterPro" id="IPR036291">
    <property type="entry name" value="NAD(P)-bd_dom_sf"/>
</dbReference>
<feature type="binding site" evidence="9 12">
    <location>
        <begin position="185"/>
        <end position="190"/>
    </location>
    <ligand>
        <name>NADP(+)</name>
        <dbReference type="ChEBI" id="CHEBI:58349"/>
    </ligand>
</feature>
<feature type="domain" description="Quinate/shikimate 5-dehydrogenase/glutamyl-tRNA reductase" evidence="16">
    <location>
        <begin position="168"/>
        <end position="301"/>
    </location>
</feature>
<comment type="function">
    <text evidence="9">Catalyzes the NADPH-dependent reduction of glutamyl-tRNA(Glu) to glutamate 1-semialdehyde (GSA).</text>
</comment>
<evidence type="ECO:0000256" key="7">
    <source>
        <dbReference type="ARBA" id="ARBA00047464"/>
    </source>
</evidence>
<dbReference type="GO" id="GO:0019353">
    <property type="term" value="P:protoporphyrinogen IX biosynthetic process from glutamate"/>
    <property type="evidence" value="ECO:0007669"/>
    <property type="project" value="TreeGrafter"/>
</dbReference>
<dbReference type="FunFam" id="3.40.50.720:FF:000031">
    <property type="entry name" value="Glutamyl-tRNA reductase"/>
    <property type="match status" value="1"/>
</dbReference>
<evidence type="ECO:0000256" key="5">
    <source>
        <dbReference type="ARBA" id="ARBA00023002"/>
    </source>
</evidence>
<feature type="site" description="Important for activity" evidence="9 13">
    <location>
        <position position="95"/>
    </location>
</feature>
<feature type="binding site" evidence="9 11">
    <location>
        <begin position="110"/>
        <end position="112"/>
    </location>
    <ligand>
        <name>substrate</name>
    </ligand>
</feature>
<evidence type="ECO:0000313" key="19">
    <source>
        <dbReference type="Proteomes" id="UP000198729"/>
    </source>
</evidence>
<dbReference type="RefSeq" id="WP_090286144.1">
    <property type="nucleotide sequence ID" value="NZ_FMWO01000048.1"/>
</dbReference>
<evidence type="ECO:0000256" key="12">
    <source>
        <dbReference type="PIRSR" id="PIRSR000445-3"/>
    </source>
</evidence>
<comment type="similarity">
    <text evidence="2 9 14">Belongs to the glutamyl-tRNA reductase family.</text>
</comment>
<feature type="domain" description="Glutamyl-tRNA reductase N-terminal" evidence="17">
    <location>
        <begin position="7"/>
        <end position="152"/>
    </location>
</feature>
<dbReference type="InterPro" id="IPR015896">
    <property type="entry name" value="4pyrrol_synth_GluRdtase_dimer"/>
</dbReference>
<sequence>MQLFAFGINHHTAPLDIREHVAFPQESMQHALHDLVGHRPVKEAAIVSTCNRTEIYCNTDAPEQAVNWLANFHRLQPGDLEPYLYKLTRDQAVKHAFRVASGLDSMVLGEPQILGQMKNAVKSAEAAGTLGLLLHKTFQRTFFVAKEVRTSTEIGACSVSMAAAAARLAERIFGDISEQRVLFIGAGEMIELCAAHFVAKRPASVTVANRTIERAELLSHRFNAQPISLGELPEQLALHDIVVTCTASPLPILGKGMLERAIKLRKHRPIFIIDLAVPRDVEQEVAELDDVFLYYVDDLADIVKEGLDNRQSAVTEAENIIESNVSDFMRWVSARQTVPTIRALRDHAERHRRHELDRAHKLLAKGENPIKVLESLSSGLTNKFLHLPSTALNNASDSEREQLVELVNRLYQLHHSE</sequence>
<evidence type="ECO:0000256" key="6">
    <source>
        <dbReference type="ARBA" id="ARBA00023244"/>
    </source>
</evidence>
<evidence type="ECO:0000256" key="1">
    <source>
        <dbReference type="ARBA" id="ARBA00005059"/>
    </source>
</evidence>
<dbReference type="Pfam" id="PF01488">
    <property type="entry name" value="Shikimate_DH"/>
    <property type="match status" value="1"/>
</dbReference>
<dbReference type="FunFam" id="3.30.460.30:FF:000001">
    <property type="entry name" value="Glutamyl-tRNA reductase"/>
    <property type="match status" value="1"/>
</dbReference>
<evidence type="ECO:0000256" key="8">
    <source>
        <dbReference type="ARBA" id="ARBA00068659"/>
    </source>
</evidence>
<keyword evidence="6 9" id="KW-0627">Porphyrin biosynthesis</keyword>
<evidence type="ECO:0000259" key="17">
    <source>
        <dbReference type="Pfam" id="PF05201"/>
    </source>
</evidence>
<dbReference type="GO" id="GO:0050661">
    <property type="term" value="F:NADP binding"/>
    <property type="evidence" value="ECO:0007669"/>
    <property type="project" value="InterPro"/>
</dbReference>
<evidence type="ECO:0000313" key="18">
    <source>
        <dbReference type="EMBL" id="SCZ85676.1"/>
    </source>
</evidence>
<dbReference type="Pfam" id="PF05201">
    <property type="entry name" value="GlutR_N"/>
    <property type="match status" value="1"/>
</dbReference>
<dbReference type="PIRSF" id="PIRSF000445">
    <property type="entry name" value="4pyrrol_synth_GluRdtase"/>
    <property type="match status" value="1"/>
</dbReference>
<comment type="miscellaneous">
    <text evidence="9">During catalysis, the active site Cys acts as a nucleophile attacking the alpha-carbonyl group of tRNA-bound glutamate with the formation of a thioester intermediate between enzyme and glutamate, and the concomitant release of tRNA(Glu). The thioester intermediate is finally reduced by direct hydride transfer from NADPH, to form the product GSA.</text>
</comment>
<dbReference type="STRING" id="51642.NSMM_400154"/>
<feature type="binding site" evidence="9 11">
    <location>
        <begin position="49"/>
        <end position="52"/>
    </location>
    <ligand>
        <name>substrate</name>
    </ligand>
</feature>
<evidence type="ECO:0000259" key="15">
    <source>
        <dbReference type="Pfam" id="PF00745"/>
    </source>
</evidence>
<keyword evidence="4 9" id="KW-0521">NADP</keyword>
<evidence type="ECO:0000256" key="11">
    <source>
        <dbReference type="PIRSR" id="PIRSR000445-2"/>
    </source>
</evidence>
<evidence type="ECO:0000256" key="9">
    <source>
        <dbReference type="HAMAP-Rule" id="MF_00087"/>
    </source>
</evidence>
<keyword evidence="19" id="KW-1185">Reference proteome</keyword>
<evidence type="ECO:0000256" key="4">
    <source>
        <dbReference type="ARBA" id="ARBA00022857"/>
    </source>
</evidence>
<evidence type="ECO:0000256" key="2">
    <source>
        <dbReference type="ARBA" id="ARBA00005916"/>
    </source>
</evidence>
<dbReference type="CDD" id="cd05213">
    <property type="entry name" value="NAD_bind_Glutamyl_tRNA_reduct"/>
    <property type="match status" value="1"/>
</dbReference>
<organism evidence="18 19">
    <name type="scientific">Nitrosomonas mobilis</name>
    <dbReference type="NCBI Taxonomy" id="51642"/>
    <lineage>
        <taxon>Bacteria</taxon>
        <taxon>Pseudomonadati</taxon>
        <taxon>Pseudomonadota</taxon>
        <taxon>Betaproteobacteria</taxon>
        <taxon>Nitrosomonadales</taxon>
        <taxon>Nitrosomonadaceae</taxon>
        <taxon>Nitrosomonas</taxon>
    </lineage>
</organism>
<dbReference type="NCBIfam" id="TIGR01035">
    <property type="entry name" value="hemA"/>
    <property type="match status" value="1"/>
</dbReference>
<dbReference type="Proteomes" id="UP000198729">
    <property type="component" value="Unassembled WGS sequence"/>
</dbReference>
<evidence type="ECO:0000259" key="16">
    <source>
        <dbReference type="Pfam" id="PF01488"/>
    </source>
</evidence>
<dbReference type="HAMAP" id="MF_00087">
    <property type="entry name" value="Glu_tRNA_reductase"/>
    <property type="match status" value="1"/>
</dbReference>
<comment type="domain">
    <text evidence="9">Possesses an unusual extended V-shaped dimeric structure with each monomer consisting of three distinct domains arranged along a curved 'spinal' alpha-helix. The N-terminal catalytic domain specifically recognizes the glutamate moiety of the substrate. The second domain is the NADPH-binding domain, and the third C-terminal domain is responsible for dimerization.</text>
</comment>
<dbReference type="InterPro" id="IPR015895">
    <property type="entry name" value="4pyrrol_synth_GluRdtase_N"/>
</dbReference>
<comment type="catalytic activity">
    <reaction evidence="7 9 14">
        <text>(S)-4-amino-5-oxopentanoate + tRNA(Glu) + NADP(+) = L-glutamyl-tRNA(Glu) + NADPH + H(+)</text>
        <dbReference type="Rhea" id="RHEA:12344"/>
        <dbReference type="Rhea" id="RHEA-COMP:9663"/>
        <dbReference type="Rhea" id="RHEA-COMP:9680"/>
        <dbReference type="ChEBI" id="CHEBI:15378"/>
        <dbReference type="ChEBI" id="CHEBI:57501"/>
        <dbReference type="ChEBI" id="CHEBI:57783"/>
        <dbReference type="ChEBI" id="CHEBI:58349"/>
        <dbReference type="ChEBI" id="CHEBI:78442"/>
        <dbReference type="ChEBI" id="CHEBI:78520"/>
        <dbReference type="EC" id="1.2.1.70"/>
    </reaction>
</comment>
<dbReference type="Pfam" id="PF00745">
    <property type="entry name" value="GlutR_dimer"/>
    <property type="match status" value="1"/>
</dbReference>
<protein>
    <recommendedName>
        <fullName evidence="8 9">Glutamyl-tRNA reductase</fullName>
        <shortName evidence="9">GluTR</shortName>
        <ecNumber evidence="3 9">1.2.1.70</ecNumber>
    </recommendedName>
</protein>